<protein>
    <submittedName>
        <fullName evidence="2">Uncharacterized protein</fullName>
    </submittedName>
</protein>
<feature type="compositionally biased region" description="Basic and acidic residues" evidence="1">
    <location>
        <begin position="37"/>
        <end position="46"/>
    </location>
</feature>
<evidence type="ECO:0000256" key="1">
    <source>
        <dbReference type="SAM" id="MobiDB-lite"/>
    </source>
</evidence>
<gene>
    <name evidence="2" type="ORF">SARC_10861</name>
</gene>
<evidence type="ECO:0000313" key="2">
    <source>
        <dbReference type="EMBL" id="KNC76649.1"/>
    </source>
</evidence>
<proteinExistence type="predicted"/>
<accession>A0A0L0FIQ1</accession>
<feature type="region of interest" description="Disordered" evidence="1">
    <location>
        <begin position="1"/>
        <end position="48"/>
    </location>
</feature>
<dbReference type="EMBL" id="KQ243013">
    <property type="protein sequence ID" value="KNC76649.1"/>
    <property type="molecule type" value="Genomic_DNA"/>
</dbReference>
<keyword evidence="3" id="KW-1185">Reference proteome</keyword>
<name>A0A0L0FIQ1_9EUKA</name>
<organism evidence="2 3">
    <name type="scientific">Sphaeroforma arctica JP610</name>
    <dbReference type="NCBI Taxonomy" id="667725"/>
    <lineage>
        <taxon>Eukaryota</taxon>
        <taxon>Ichthyosporea</taxon>
        <taxon>Ichthyophonida</taxon>
        <taxon>Sphaeroforma</taxon>
    </lineage>
</organism>
<reference evidence="2 3" key="1">
    <citation type="submission" date="2011-02" db="EMBL/GenBank/DDBJ databases">
        <title>The Genome Sequence of Sphaeroforma arctica JP610.</title>
        <authorList>
            <consortium name="The Broad Institute Genome Sequencing Platform"/>
            <person name="Russ C."/>
            <person name="Cuomo C."/>
            <person name="Young S.K."/>
            <person name="Zeng Q."/>
            <person name="Gargeya S."/>
            <person name="Alvarado L."/>
            <person name="Berlin A."/>
            <person name="Chapman S.B."/>
            <person name="Chen Z."/>
            <person name="Freedman E."/>
            <person name="Gellesch M."/>
            <person name="Goldberg J."/>
            <person name="Griggs A."/>
            <person name="Gujja S."/>
            <person name="Heilman E."/>
            <person name="Heiman D."/>
            <person name="Howarth C."/>
            <person name="Mehta T."/>
            <person name="Neiman D."/>
            <person name="Pearson M."/>
            <person name="Roberts A."/>
            <person name="Saif S."/>
            <person name="Shea T."/>
            <person name="Shenoy N."/>
            <person name="Sisk P."/>
            <person name="Stolte C."/>
            <person name="Sykes S."/>
            <person name="White J."/>
            <person name="Yandava C."/>
            <person name="Burger G."/>
            <person name="Gray M.W."/>
            <person name="Holland P.W.H."/>
            <person name="King N."/>
            <person name="Lang F.B.F."/>
            <person name="Roger A.J."/>
            <person name="Ruiz-Trillo I."/>
            <person name="Haas B."/>
            <person name="Nusbaum C."/>
            <person name="Birren B."/>
        </authorList>
    </citation>
    <scope>NUCLEOTIDE SEQUENCE [LARGE SCALE GENOMIC DNA]</scope>
    <source>
        <strain evidence="2 3">JP610</strain>
    </source>
</reference>
<dbReference type="RefSeq" id="XP_014150551.1">
    <property type="nucleotide sequence ID" value="XM_014295076.1"/>
</dbReference>
<dbReference type="Proteomes" id="UP000054560">
    <property type="component" value="Unassembled WGS sequence"/>
</dbReference>
<dbReference type="AlphaFoldDB" id="A0A0L0FIQ1"/>
<dbReference type="GeneID" id="25911365"/>
<sequence>MPINTGNEVKRRLSSMSERPDTKPMPLFRGVDNNDGQSKDEEETHSPFHNNLATRHIVFYTPKSRCRDLVLLVMMPWGMPMDNFRAIQFNDDANKATIEYEINSEWVSMSNHHPGNDKDGAWRDIFQAHVYVDNEMARSSSEVDAPIWCSMRIDLPFAVYTRPEHYKTHEMKKGGVVYAVAWTLMEAVVIVSTSNREERLMLSVT</sequence>
<evidence type="ECO:0000313" key="3">
    <source>
        <dbReference type="Proteomes" id="UP000054560"/>
    </source>
</evidence>